<evidence type="ECO:0000313" key="1">
    <source>
        <dbReference type="EMBL" id="SVC15661.1"/>
    </source>
</evidence>
<proteinExistence type="predicted"/>
<dbReference type="InterPro" id="IPR036237">
    <property type="entry name" value="Xyl_isomerase-like_sf"/>
</dbReference>
<gene>
    <name evidence="1" type="ORF">METZ01_LOCUS268515</name>
</gene>
<dbReference type="SUPFAM" id="SSF51658">
    <property type="entry name" value="Xylose isomerase-like"/>
    <property type="match status" value="1"/>
</dbReference>
<organism evidence="1">
    <name type="scientific">marine metagenome</name>
    <dbReference type="NCBI Taxonomy" id="408172"/>
    <lineage>
        <taxon>unclassified sequences</taxon>
        <taxon>metagenomes</taxon>
        <taxon>ecological metagenomes</taxon>
    </lineage>
</organism>
<feature type="non-terminal residue" evidence="1">
    <location>
        <position position="151"/>
    </location>
</feature>
<reference evidence="1" key="1">
    <citation type="submission" date="2018-05" db="EMBL/GenBank/DDBJ databases">
        <authorList>
            <person name="Lanie J.A."/>
            <person name="Ng W.-L."/>
            <person name="Kazmierczak K.M."/>
            <person name="Andrzejewski T.M."/>
            <person name="Davidsen T.M."/>
            <person name="Wayne K.J."/>
            <person name="Tettelin H."/>
            <person name="Glass J.I."/>
            <person name="Rusch D."/>
            <person name="Podicherti R."/>
            <person name="Tsui H.-C.T."/>
            <person name="Winkler M.E."/>
        </authorList>
    </citation>
    <scope>NUCLEOTIDE SEQUENCE</scope>
</reference>
<protein>
    <recommendedName>
        <fullName evidence="2">Xylose isomerase-like TIM barrel domain-containing protein</fullName>
    </recommendedName>
</protein>
<dbReference type="EMBL" id="UINC01076464">
    <property type="protein sequence ID" value="SVC15661.1"/>
    <property type="molecule type" value="Genomic_DNA"/>
</dbReference>
<sequence length="151" mass="16281">MLTRREVLLVPVAVAAAQAAYAQNAEPGKMLLSIHQNTSRGAGFQGSLEGWARAGIRYVELNDGLLQTFLESNSLAAAGRVLTDNGLTPVCGVSGGADMWIPGPERAASLDRFRLRCEQYKTLGLNRVYTPSGTRRAVTADDFAETPRCIR</sequence>
<accession>A0A382JYS5</accession>
<dbReference type="Gene3D" id="3.20.20.150">
    <property type="entry name" value="Divalent-metal-dependent TIM barrel enzymes"/>
    <property type="match status" value="1"/>
</dbReference>
<name>A0A382JYS5_9ZZZZ</name>
<dbReference type="AlphaFoldDB" id="A0A382JYS5"/>
<evidence type="ECO:0008006" key="2">
    <source>
        <dbReference type="Google" id="ProtNLM"/>
    </source>
</evidence>